<evidence type="ECO:0000256" key="4">
    <source>
        <dbReference type="ARBA" id="ARBA00023136"/>
    </source>
</evidence>
<feature type="transmembrane region" description="Helical" evidence="7">
    <location>
        <begin position="128"/>
        <end position="146"/>
    </location>
</feature>
<keyword evidence="10" id="KW-1185">Reference proteome</keyword>
<dbReference type="Proteomes" id="UP000664521">
    <property type="component" value="Unassembled WGS sequence"/>
</dbReference>
<evidence type="ECO:0000313" key="10">
    <source>
        <dbReference type="Proteomes" id="UP000664521"/>
    </source>
</evidence>
<dbReference type="AlphaFoldDB" id="A0A8H3IFW9"/>
<feature type="compositionally biased region" description="Polar residues" evidence="6">
    <location>
        <begin position="79"/>
        <end position="99"/>
    </location>
</feature>
<dbReference type="OrthoDB" id="342281at2759"/>
<evidence type="ECO:0000259" key="8">
    <source>
        <dbReference type="PROSITE" id="PS51469"/>
    </source>
</evidence>
<keyword evidence="2 7" id="KW-0812">Transmembrane</keyword>
<feature type="compositionally biased region" description="Polar residues" evidence="6">
    <location>
        <begin position="1"/>
        <end position="25"/>
    </location>
</feature>
<feature type="domain" description="SUN" evidence="8">
    <location>
        <begin position="251"/>
        <end position="458"/>
    </location>
</feature>
<sequence>MSVSGRSYQTRSRNSVTPSVAASDTASRKTRGPRLLDTYGSKDSDRAAAQQRPQEMMQNVGSAFGRSLDQSARRAMTSRAPSPNDQLQEVNPHDTTGNDSVRHDLDGATAHHTPARNSARTPRQKKRISYLALAMFIVVCLALFIYRSALLTGFHRTMRTGKAIQALVENQESLFKHVDRSREELRQNQESLFQHVDRSREELRQNQEEISRRFDSMEEMSRQRIDSIEAMSRQQIDGMDRKLQGMQNDMQYTVYAQKLAVDWFDPRNMAVTISKYTSPEKMRDVGGWMGLFKKQAPFMAVPEIAGPFGDVKKMWCAPSGRGKAQITVLLGQKIRPTSLVVEQLDTMETTPYWQTFPYQIELWASFDKDVPEPKIIPYPEDFPNPVSQGRKLASPQALPSSFRMLGRWQYSVEERRRRQTFYIKVNQPTNLVSFRVNSNHGDADQICLHKLHLYGNPTEPLPEPDRKLFKKDADV</sequence>
<dbReference type="GO" id="GO:0043495">
    <property type="term" value="F:protein-membrane adaptor activity"/>
    <property type="evidence" value="ECO:0007669"/>
    <property type="project" value="TreeGrafter"/>
</dbReference>
<feature type="region of interest" description="Disordered" evidence="6">
    <location>
        <begin position="1"/>
        <end position="56"/>
    </location>
</feature>
<evidence type="ECO:0000256" key="1">
    <source>
        <dbReference type="ARBA" id="ARBA00004370"/>
    </source>
</evidence>
<dbReference type="GO" id="GO:0034993">
    <property type="term" value="C:meiotic nuclear membrane microtubule tethering complex"/>
    <property type="evidence" value="ECO:0007669"/>
    <property type="project" value="TreeGrafter"/>
</dbReference>
<gene>
    <name evidence="9" type="ORF">HETSPECPRED_003148</name>
</gene>
<keyword evidence="4 7" id="KW-0472">Membrane</keyword>
<dbReference type="Pfam" id="PF07738">
    <property type="entry name" value="Sad1_UNC"/>
    <property type="match status" value="1"/>
</dbReference>
<dbReference type="PANTHER" id="PTHR12911:SF8">
    <property type="entry name" value="KLAROID PROTEIN-RELATED"/>
    <property type="match status" value="1"/>
</dbReference>
<evidence type="ECO:0000256" key="2">
    <source>
        <dbReference type="ARBA" id="ARBA00022692"/>
    </source>
</evidence>
<organism evidence="9 10">
    <name type="scientific">Heterodermia speciosa</name>
    <dbReference type="NCBI Taxonomy" id="116794"/>
    <lineage>
        <taxon>Eukaryota</taxon>
        <taxon>Fungi</taxon>
        <taxon>Dikarya</taxon>
        <taxon>Ascomycota</taxon>
        <taxon>Pezizomycotina</taxon>
        <taxon>Lecanoromycetes</taxon>
        <taxon>OSLEUM clade</taxon>
        <taxon>Lecanoromycetidae</taxon>
        <taxon>Caliciales</taxon>
        <taxon>Physciaceae</taxon>
        <taxon>Heterodermia</taxon>
    </lineage>
</organism>
<proteinExistence type="predicted"/>
<dbReference type="InterPro" id="IPR012919">
    <property type="entry name" value="SUN_dom"/>
</dbReference>
<dbReference type="EMBL" id="CAJPDS010000019">
    <property type="protein sequence ID" value="CAF9917138.1"/>
    <property type="molecule type" value="Genomic_DNA"/>
</dbReference>
<feature type="coiled-coil region" evidence="5">
    <location>
        <begin position="182"/>
        <end position="220"/>
    </location>
</feature>
<evidence type="ECO:0000256" key="6">
    <source>
        <dbReference type="SAM" id="MobiDB-lite"/>
    </source>
</evidence>
<comment type="subcellular location">
    <subcellularLocation>
        <location evidence="1">Membrane</location>
    </subcellularLocation>
</comment>
<evidence type="ECO:0000256" key="7">
    <source>
        <dbReference type="SAM" id="Phobius"/>
    </source>
</evidence>
<keyword evidence="3 7" id="KW-1133">Transmembrane helix</keyword>
<protein>
    <recommendedName>
        <fullName evidence="8">SUN domain-containing protein</fullName>
    </recommendedName>
</protein>
<name>A0A8H3IFW9_9LECA</name>
<accession>A0A8H3IFW9</accession>
<dbReference type="PROSITE" id="PS51469">
    <property type="entry name" value="SUN"/>
    <property type="match status" value="1"/>
</dbReference>
<keyword evidence="5" id="KW-0175">Coiled coil</keyword>
<dbReference type="PANTHER" id="PTHR12911">
    <property type="entry name" value="SAD1/UNC-84-LIKE PROTEIN-RELATED"/>
    <property type="match status" value="1"/>
</dbReference>
<feature type="region of interest" description="Disordered" evidence="6">
    <location>
        <begin position="69"/>
        <end position="124"/>
    </location>
</feature>
<reference evidence="9" key="1">
    <citation type="submission" date="2021-03" db="EMBL/GenBank/DDBJ databases">
        <authorList>
            <person name="Tagirdzhanova G."/>
        </authorList>
    </citation>
    <scope>NUCLEOTIDE SEQUENCE</scope>
</reference>
<dbReference type="InterPro" id="IPR045119">
    <property type="entry name" value="SUN1-5"/>
</dbReference>
<evidence type="ECO:0000256" key="3">
    <source>
        <dbReference type="ARBA" id="ARBA00022989"/>
    </source>
</evidence>
<evidence type="ECO:0000313" key="9">
    <source>
        <dbReference type="EMBL" id="CAF9917138.1"/>
    </source>
</evidence>
<evidence type="ECO:0000256" key="5">
    <source>
        <dbReference type="SAM" id="Coils"/>
    </source>
</evidence>
<comment type="caution">
    <text evidence="9">The sequence shown here is derived from an EMBL/GenBank/DDBJ whole genome shotgun (WGS) entry which is preliminary data.</text>
</comment>
<dbReference type="Gene3D" id="2.60.120.260">
    <property type="entry name" value="Galactose-binding domain-like"/>
    <property type="match status" value="1"/>
</dbReference>